<proteinExistence type="predicted"/>
<gene>
    <name evidence="1" type="ORF">XELAEV_18023520mg</name>
</gene>
<evidence type="ECO:0000313" key="2">
    <source>
        <dbReference type="Proteomes" id="UP000694892"/>
    </source>
</evidence>
<sequence>MTDCHVMKNLGTIILTPHTVQKLHKTKFCNTISLHLWPALPSCPWPSPSSLFIMSPFPLHSEKVLLQRLTHSYNWTKSSYNSTPIKSPLFLNSENTAWAEGRGLLPLKIRCFVIS</sequence>
<dbReference type="EMBL" id="CM004472">
    <property type="protein sequence ID" value="OCT85354.1"/>
    <property type="molecule type" value="Genomic_DNA"/>
</dbReference>
<dbReference type="AlphaFoldDB" id="A0A974HP63"/>
<accession>A0A974HP63</accession>
<name>A0A974HP63_XENLA</name>
<organism evidence="1 2">
    <name type="scientific">Xenopus laevis</name>
    <name type="common">African clawed frog</name>
    <dbReference type="NCBI Taxonomy" id="8355"/>
    <lineage>
        <taxon>Eukaryota</taxon>
        <taxon>Metazoa</taxon>
        <taxon>Chordata</taxon>
        <taxon>Craniata</taxon>
        <taxon>Vertebrata</taxon>
        <taxon>Euteleostomi</taxon>
        <taxon>Amphibia</taxon>
        <taxon>Batrachia</taxon>
        <taxon>Anura</taxon>
        <taxon>Pipoidea</taxon>
        <taxon>Pipidae</taxon>
        <taxon>Xenopodinae</taxon>
        <taxon>Xenopus</taxon>
        <taxon>Xenopus</taxon>
    </lineage>
</organism>
<protein>
    <submittedName>
        <fullName evidence="1">Uncharacterized protein</fullName>
    </submittedName>
</protein>
<reference evidence="2" key="1">
    <citation type="journal article" date="2016" name="Nature">
        <title>Genome evolution in the allotetraploid frog Xenopus laevis.</title>
        <authorList>
            <person name="Session A.M."/>
            <person name="Uno Y."/>
            <person name="Kwon T."/>
            <person name="Chapman J.A."/>
            <person name="Toyoda A."/>
            <person name="Takahashi S."/>
            <person name="Fukui A."/>
            <person name="Hikosaka A."/>
            <person name="Suzuki A."/>
            <person name="Kondo M."/>
            <person name="van Heeringen S.J."/>
            <person name="Quigley I."/>
            <person name="Heinz S."/>
            <person name="Ogino H."/>
            <person name="Ochi H."/>
            <person name="Hellsten U."/>
            <person name="Lyons J.B."/>
            <person name="Simakov O."/>
            <person name="Putnam N."/>
            <person name="Stites J."/>
            <person name="Kuroki Y."/>
            <person name="Tanaka T."/>
            <person name="Michiue T."/>
            <person name="Watanabe M."/>
            <person name="Bogdanovic O."/>
            <person name="Lister R."/>
            <person name="Georgiou G."/>
            <person name="Paranjpe S.S."/>
            <person name="van Kruijsbergen I."/>
            <person name="Shu S."/>
            <person name="Carlson J."/>
            <person name="Kinoshita T."/>
            <person name="Ohta Y."/>
            <person name="Mawaribuchi S."/>
            <person name="Jenkins J."/>
            <person name="Grimwood J."/>
            <person name="Schmutz J."/>
            <person name="Mitros T."/>
            <person name="Mozaffari S.V."/>
            <person name="Suzuki Y."/>
            <person name="Haramoto Y."/>
            <person name="Yamamoto T.S."/>
            <person name="Takagi C."/>
            <person name="Heald R."/>
            <person name="Miller K."/>
            <person name="Haudenschild C."/>
            <person name="Kitzman J."/>
            <person name="Nakayama T."/>
            <person name="Izutsu Y."/>
            <person name="Robert J."/>
            <person name="Fortriede J."/>
            <person name="Burns K."/>
            <person name="Lotay V."/>
            <person name="Karimi K."/>
            <person name="Yasuoka Y."/>
            <person name="Dichmann D.S."/>
            <person name="Flajnik M.F."/>
            <person name="Houston D.W."/>
            <person name="Shendure J."/>
            <person name="DuPasquier L."/>
            <person name="Vize P.D."/>
            <person name="Zorn A.M."/>
            <person name="Ito M."/>
            <person name="Marcotte E.M."/>
            <person name="Wallingford J.B."/>
            <person name="Ito Y."/>
            <person name="Asashima M."/>
            <person name="Ueno N."/>
            <person name="Matsuda Y."/>
            <person name="Veenstra G.J."/>
            <person name="Fujiyama A."/>
            <person name="Harland R.M."/>
            <person name="Taira M."/>
            <person name="Rokhsar D.S."/>
        </authorList>
    </citation>
    <scope>NUCLEOTIDE SEQUENCE [LARGE SCALE GENOMIC DNA]</scope>
    <source>
        <strain evidence="2">J</strain>
    </source>
</reference>
<evidence type="ECO:0000313" key="1">
    <source>
        <dbReference type="EMBL" id="OCT85354.1"/>
    </source>
</evidence>
<dbReference type="Proteomes" id="UP000694892">
    <property type="component" value="Chromosome 4L"/>
</dbReference>